<accession>A0AC35F1J6</accession>
<evidence type="ECO:0000313" key="2">
    <source>
        <dbReference type="WBParaSite" id="PS1159_v2.g12875.t1"/>
    </source>
</evidence>
<reference evidence="2" key="1">
    <citation type="submission" date="2022-11" db="UniProtKB">
        <authorList>
            <consortium name="WormBaseParasite"/>
        </authorList>
    </citation>
    <scope>IDENTIFICATION</scope>
</reference>
<organism evidence="1 2">
    <name type="scientific">Panagrolaimus sp. PS1159</name>
    <dbReference type="NCBI Taxonomy" id="55785"/>
    <lineage>
        <taxon>Eukaryota</taxon>
        <taxon>Metazoa</taxon>
        <taxon>Ecdysozoa</taxon>
        <taxon>Nematoda</taxon>
        <taxon>Chromadorea</taxon>
        <taxon>Rhabditida</taxon>
        <taxon>Tylenchina</taxon>
        <taxon>Panagrolaimomorpha</taxon>
        <taxon>Panagrolaimoidea</taxon>
        <taxon>Panagrolaimidae</taxon>
        <taxon>Panagrolaimus</taxon>
    </lineage>
</organism>
<dbReference type="Proteomes" id="UP000887580">
    <property type="component" value="Unplaced"/>
</dbReference>
<sequence>MNGKPKITTLVPMSPVTNGETYYFIISTLDEFEVEINPSQMAPQSSNTHMSSQSPMIPMAHQSSITPVSSHSSMTPMSSQSSITPMGPPSPMTPHTAHQYQRIFSSTSTNATPMPSNTTEPEVRGFPGSQCSDFITATSNNTTPKRTTSSLPPIRRTFDSALNRAASAVVEVQNRPSLVEEQEEEAVIPVISRAGCGENDTARGNHETDASASASQSTDILPMGKGILQCPVNHVDGVNRGKLLGTIYSKNQQIMDTTFAAMTTTPFIFYDINIHERMRNPKTIAAFVLIAPTGMADYDIRVGQIARDVCQKFVVDLVMEVKKSNPITREIVRPLIRHLNEITQGNFFDYLITPDGPLLAAIRKREARQSISNGFPRAKKMKPMFPEVSMEDVERASNAAAAAQTQEDVAAIIKNSSAARCLWISKMVEDDKARIPELVVAKFPMFKTNGSWLQHDFAYTLENIYNFPMFNISKTLEKFAPAIAALACDYKILSAADQVHASTDLLRTTELLLQLLGIYFKKKGFIGSIDRLVVSSQGLPSVDEMIDRRRAIKQIAPMIFVVPTTHENDYFISTDDFALKVPGNFGDALHYLTALHYVLYIEYAKELLHFNMFLENLCGINMKKMPKSRLNLKFDLDNKMKNISQEPQ</sequence>
<proteinExistence type="predicted"/>
<name>A0AC35F1J6_9BILA</name>
<dbReference type="WBParaSite" id="PS1159_v2.g12875.t1">
    <property type="protein sequence ID" value="PS1159_v2.g12875.t1"/>
    <property type="gene ID" value="PS1159_v2.g12875"/>
</dbReference>
<protein>
    <submittedName>
        <fullName evidence="2">Uncharacterized protein</fullName>
    </submittedName>
</protein>
<evidence type="ECO:0000313" key="1">
    <source>
        <dbReference type="Proteomes" id="UP000887580"/>
    </source>
</evidence>